<dbReference type="EMBL" id="KV440983">
    <property type="protein sequence ID" value="OAD72305.1"/>
    <property type="molecule type" value="Genomic_DNA"/>
</dbReference>
<sequence>MASMMDLDSSLDDIIKHKKGGRGDYKKNTPKTNKHPQQGTPQTARRAGVRTKVPINTKKSIFKPTQRAPAKVTPSKPLFTSKSFTTTAPKIDPSAIVITKSVATIPISGSPTRTPGRFQGRLGKQPSQGRQQQQQKQQQQQQQQQREPDVDIRQRAPPSPPPVVERRPLYQPRSEDRNFSIRGLSHANTPSSGMSIRGESGPSIVLISNLDPEANTEDVRTACLQFGPVLRCEVLTDRMGRSFGEAEVEYSTKTAALDCIAQMDNEVADGRVLRVILRNKQAGTPAPVQSTFAAQTVRSTIAPTRSGYTSAPSSGKLYSDQMIPTGPASNAAPNYARYPARRY</sequence>
<feature type="compositionally biased region" description="Low complexity" evidence="3">
    <location>
        <begin position="131"/>
        <end position="145"/>
    </location>
</feature>
<evidence type="ECO:0000259" key="4">
    <source>
        <dbReference type="PROSITE" id="PS50102"/>
    </source>
</evidence>
<dbReference type="GO" id="GO:0005634">
    <property type="term" value="C:nucleus"/>
    <property type="evidence" value="ECO:0007669"/>
    <property type="project" value="TreeGrafter"/>
</dbReference>
<protein>
    <recommendedName>
        <fullName evidence="4">RRM domain-containing protein</fullName>
    </recommendedName>
</protein>
<name>A0A162X354_PHYB8</name>
<dbReference type="PANTHER" id="PTHR19965:SF82">
    <property type="entry name" value="THO COMPLEX SUBUNIT 4"/>
    <property type="match status" value="1"/>
</dbReference>
<dbReference type="GeneID" id="29000275"/>
<keyword evidence="6" id="KW-1185">Reference proteome</keyword>
<dbReference type="Gene3D" id="3.30.70.330">
    <property type="match status" value="1"/>
</dbReference>
<dbReference type="PANTHER" id="PTHR19965">
    <property type="entry name" value="RNA AND EXPORT FACTOR BINDING PROTEIN"/>
    <property type="match status" value="1"/>
</dbReference>
<feature type="compositionally biased region" description="Basic and acidic residues" evidence="3">
    <location>
        <begin position="164"/>
        <end position="179"/>
    </location>
</feature>
<evidence type="ECO:0000313" key="6">
    <source>
        <dbReference type="Proteomes" id="UP000077315"/>
    </source>
</evidence>
<dbReference type="AlphaFoldDB" id="A0A162X354"/>
<dbReference type="Proteomes" id="UP000077315">
    <property type="component" value="Unassembled WGS sequence"/>
</dbReference>
<dbReference type="InParanoid" id="A0A162X354"/>
<feature type="domain" description="RRM" evidence="4">
    <location>
        <begin position="203"/>
        <end position="280"/>
    </location>
</feature>
<dbReference type="STRING" id="763407.A0A162X354"/>
<dbReference type="VEuPathDB" id="FungiDB:PHYBLDRAFT_187344"/>
<dbReference type="PROSITE" id="PS50102">
    <property type="entry name" value="RRM"/>
    <property type="match status" value="1"/>
</dbReference>
<dbReference type="Pfam" id="PF00076">
    <property type="entry name" value="RRM_1"/>
    <property type="match status" value="1"/>
</dbReference>
<dbReference type="InterPro" id="IPR051229">
    <property type="entry name" value="ALYREF_mRNA_export"/>
</dbReference>
<organism evidence="5 6">
    <name type="scientific">Phycomyces blakesleeanus (strain ATCC 8743b / DSM 1359 / FGSC 10004 / NBRC 33097 / NRRL 1555)</name>
    <dbReference type="NCBI Taxonomy" id="763407"/>
    <lineage>
        <taxon>Eukaryota</taxon>
        <taxon>Fungi</taxon>
        <taxon>Fungi incertae sedis</taxon>
        <taxon>Mucoromycota</taxon>
        <taxon>Mucoromycotina</taxon>
        <taxon>Mucoromycetes</taxon>
        <taxon>Mucorales</taxon>
        <taxon>Phycomycetaceae</taxon>
        <taxon>Phycomyces</taxon>
    </lineage>
</organism>
<keyword evidence="1 2" id="KW-0694">RNA-binding</keyword>
<dbReference type="SMART" id="SM00360">
    <property type="entry name" value="RRM"/>
    <property type="match status" value="1"/>
</dbReference>
<proteinExistence type="predicted"/>
<feature type="compositionally biased region" description="Polar residues" evidence="3">
    <location>
        <begin position="78"/>
        <end position="87"/>
    </location>
</feature>
<reference evidence="6" key="1">
    <citation type="submission" date="2015-06" db="EMBL/GenBank/DDBJ databases">
        <title>Expansion of signal transduction pathways in fungi by whole-genome duplication.</title>
        <authorList>
            <consortium name="DOE Joint Genome Institute"/>
            <person name="Corrochano L.M."/>
            <person name="Kuo A."/>
            <person name="Marcet-Houben M."/>
            <person name="Polaino S."/>
            <person name="Salamov A."/>
            <person name="Villalobos J.M."/>
            <person name="Alvarez M.I."/>
            <person name="Avalos J."/>
            <person name="Benito E.P."/>
            <person name="Benoit I."/>
            <person name="Burger G."/>
            <person name="Camino L.P."/>
            <person name="Canovas D."/>
            <person name="Cerda-Olmedo E."/>
            <person name="Cheng J.-F."/>
            <person name="Dominguez A."/>
            <person name="Elias M."/>
            <person name="Eslava A.P."/>
            <person name="Glaser F."/>
            <person name="Grimwood J."/>
            <person name="Gutierrez G."/>
            <person name="Heitman J."/>
            <person name="Henrissat B."/>
            <person name="Iturriaga E.A."/>
            <person name="Lang B.F."/>
            <person name="Lavin J.L."/>
            <person name="Lee S."/>
            <person name="Li W."/>
            <person name="Lindquist E."/>
            <person name="Lopez-Garcia S."/>
            <person name="Luque E.M."/>
            <person name="Marcos A.T."/>
            <person name="Martin J."/>
            <person name="McCluskey K."/>
            <person name="Medina H.R."/>
            <person name="Miralles-Duran A."/>
            <person name="Miyazaki A."/>
            <person name="Munoz-Torres E."/>
            <person name="Oguiza J.A."/>
            <person name="Ohm R."/>
            <person name="Olmedo M."/>
            <person name="Orejas M."/>
            <person name="Ortiz-Castellanos L."/>
            <person name="Pisabarro A.G."/>
            <person name="Rodriguez-Romero J."/>
            <person name="Ruiz-Herrera J."/>
            <person name="Ruiz-Vazquez R."/>
            <person name="Sanz C."/>
            <person name="Schackwitz W."/>
            <person name="Schmutz J."/>
            <person name="Shahriari M."/>
            <person name="Shelest E."/>
            <person name="Silva-Franco F."/>
            <person name="Soanes D."/>
            <person name="Syed K."/>
            <person name="Tagua V.G."/>
            <person name="Talbot N.J."/>
            <person name="Thon M."/>
            <person name="De vries R.P."/>
            <person name="Wiebenga A."/>
            <person name="Yadav J.S."/>
            <person name="Braun E.L."/>
            <person name="Baker S."/>
            <person name="Garre V."/>
            <person name="Horwitz B."/>
            <person name="Torres-Martinez S."/>
            <person name="Idnurm A."/>
            <person name="Herrera-Estrella A."/>
            <person name="Gabaldon T."/>
            <person name="Grigoriev I.V."/>
        </authorList>
    </citation>
    <scope>NUCLEOTIDE SEQUENCE [LARGE SCALE GENOMIC DNA]</scope>
    <source>
        <strain evidence="6">NRRL 1555(-)</strain>
    </source>
</reference>
<evidence type="ECO:0000256" key="1">
    <source>
        <dbReference type="ARBA" id="ARBA00022884"/>
    </source>
</evidence>
<feature type="region of interest" description="Disordered" evidence="3">
    <location>
        <begin position="106"/>
        <end position="199"/>
    </location>
</feature>
<dbReference type="InterPro" id="IPR000504">
    <property type="entry name" value="RRM_dom"/>
</dbReference>
<dbReference type="RefSeq" id="XP_018290345.1">
    <property type="nucleotide sequence ID" value="XM_018439369.1"/>
</dbReference>
<dbReference type="SUPFAM" id="SSF54928">
    <property type="entry name" value="RNA-binding domain, RBD"/>
    <property type="match status" value="1"/>
</dbReference>
<evidence type="ECO:0000256" key="2">
    <source>
        <dbReference type="PROSITE-ProRule" id="PRU00176"/>
    </source>
</evidence>
<accession>A0A162X354</accession>
<feature type="region of interest" description="Disordered" evidence="3">
    <location>
        <begin position="1"/>
        <end position="87"/>
    </location>
</feature>
<gene>
    <name evidence="5" type="ORF">PHYBLDRAFT_187344</name>
</gene>
<evidence type="ECO:0000256" key="3">
    <source>
        <dbReference type="SAM" id="MobiDB-lite"/>
    </source>
</evidence>
<dbReference type="InterPro" id="IPR012677">
    <property type="entry name" value="Nucleotide-bd_a/b_plait_sf"/>
</dbReference>
<dbReference type="GO" id="GO:0003729">
    <property type="term" value="F:mRNA binding"/>
    <property type="evidence" value="ECO:0007669"/>
    <property type="project" value="TreeGrafter"/>
</dbReference>
<dbReference type="OrthoDB" id="6159137at2759"/>
<dbReference type="InterPro" id="IPR035979">
    <property type="entry name" value="RBD_domain_sf"/>
</dbReference>
<dbReference type="CDD" id="cd00590">
    <property type="entry name" value="RRM_SF"/>
    <property type="match status" value="1"/>
</dbReference>
<evidence type="ECO:0000313" key="5">
    <source>
        <dbReference type="EMBL" id="OAD72305.1"/>
    </source>
</evidence>